<dbReference type="Pfam" id="PF12708">
    <property type="entry name" value="Pect-lyase_RHGA_epim"/>
    <property type="match status" value="1"/>
</dbReference>
<comment type="subcellular location">
    <subcellularLocation>
        <location evidence="1">Secreted</location>
        <location evidence="1">Cell wall</location>
    </subcellularLocation>
</comment>
<sequence>MAKKLVAITLLSSIVLLSCISVTISSSLAFYNVVSFGAKPDGRTDSTQPFLRAWMAACSSARPAMVYVPRGTFLIRSGTGFISNRSLGFQSMVEPLMQGVLAFGLVEKPQVLALLELGASTSSLNTDGIHVESSTGVTITRSAFRTGDDCISIGPATTNVWIQRIACGPGHGISIGSLGNGLIEGGVQNVTVTGVVFTGTQNGVRIKTWARPSNGFARDIEFRNVRMKNVGNPIIIDQEYCPNNQCPTMSSGVQVSQVTYSNIKGTSSTPVAVTFNCSPSVPCRGIQMKDVQLTFENRPATAFCANARGTSSGTVIPKSCL</sequence>
<evidence type="ECO:0000256" key="8">
    <source>
        <dbReference type="PROSITE-ProRule" id="PRU10052"/>
    </source>
</evidence>
<evidence type="ECO:0000256" key="5">
    <source>
        <dbReference type="ARBA" id="ARBA00022801"/>
    </source>
</evidence>
<feature type="active site" evidence="8">
    <location>
        <position position="171"/>
    </location>
</feature>
<dbReference type="SUPFAM" id="SSF51126">
    <property type="entry name" value="Pectin lyase-like"/>
    <property type="match status" value="1"/>
</dbReference>
<dbReference type="EMBL" id="JACBKZ010000009">
    <property type="protein sequence ID" value="KAF5942255.1"/>
    <property type="molecule type" value="Genomic_DNA"/>
</dbReference>
<reference evidence="11 12" key="2">
    <citation type="submission" date="2020-07" db="EMBL/GenBank/DDBJ databases">
        <title>Genome assembly of wild tea tree DASZ reveals pedigree and selection history of tea varieties.</title>
        <authorList>
            <person name="Zhang W."/>
        </authorList>
    </citation>
    <scope>NUCLEOTIDE SEQUENCE [LARGE SCALE GENOMIC DNA]</scope>
    <source>
        <strain evidence="12">cv. G240</strain>
        <tissue evidence="11">Leaf</tissue>
    </source>
</reference>
<dbReference type="PROSITE" id="PS51257">
    <property type="entry name" value="PROKAR_LIPOPROTEIN"/>
    <property type="match status" value="1"/>
</dbReference>
<dbReference type="SMART" id="SM00710">
    <property type="entry name" value="PbH1"/>
    <property type="match status" value="5"/>
</dbReference>
<proteinExistence type="inferred from homology"/>
<organism evidence="11 12">
    <name type="scientific">Camellia sinensis</name>
    <name type="common">Tea plant</name>
    <name type="synonym">Thea sinensis</name>
    <dbReference type="NCBI Taxonomy" id="4442"/>
    <lineage>
        <taxon>Eukaryota</taxon>
        <taxon>Viridiplantae</taxon>
        <taxon>Streptophyta</taxon>
        <taxon>Embryophyta</taxon>
        <taxon>Tracheophyta</taxon>
        <taxon>Spermatophyta</taxon>
        <taxon>Magnoliopsida</taxon>
        <taxon>eudicotyledons</taxon>
        <taxon>Gunneridae</taxon>
        <taxon>Pentapetalae</taxon>
        <taxon>asterids</taxon>
        <taxon>Ericales</taxon>
        <taxon>Theaceae</taxon>
        <taxon>Camellia</taxon>
    </lineage>
</organism>
<evidence type="ECO:0000256" key="3">
    <source>
        <dbReference type="ARBA" id="ARBA00022512"/>
    </source>
</evidence>
<reference evidence="12" key="1">
    <citation type="journal article" date="2020" name="Nat. Commun.">
        <title>Genome assembly of wild tea tree DASZ reveals pedigree and selection history of tea varieties.</title>
        <authorList>
            <person name="Zhang W."/>
            <person name="Zhang Y."/>
            <person name="Qiu H."/>
            <person name="Guo Y."/>
            <person name="Wan H."/>
            <person name="Zhang X."/>
            <person name="Scossa F."/>
            <person name="Alseekh S."/>
            <person name="Zhang Q."/>
            <person name="Wang P."/>
            <person name="Xu L."/>
            <person name="Schmidt M.H."/>
            <person name="Jia X."/>
            <person name="Li D."/>
            <person name="Zhu A."/>
            <person name="Guo F."/>
            <person name="Chen W."/>
            <person name="Ni D."/>
            <person name="Usadel B."/>
            <person name="Fernie A.R."/>
            <person name="Wen W."/>
        </authorList>
    </citation>
    <scope>NUCLEOTIDE SEQUENCE [LARGE SCALE GENOMIC DNA]</scope>
    <source>
        <strain evidence="12">cv. G240</strain>
    </source>
</reference>
<dbReference type="InterPro" id="IPR006626">
    <property type="entry name" value="PbH1"/>
</dbReference>
<evidence type="ECO:0000256" key="4">
    <source>
        <dbReference type="ARBA" id="ARBA00022525"/>
    </source>
</evidence>
<evidence type="ECO:0000256" key="6">
    <source>
        <dbReference type="ARBA" id="ARBA00023295"/>
    </source>
</evidence>
<dbReference type="PROSITE" id="PS00502">
    <property type="entry name" value="POLYGALACTURONASE"/>
    <property type="match status" value="1"/>
</dbReference>
<dbReference type="Proteomes" id="UP000593564">
    <property type="component" value="Unassembled WGS sequence"/>
</dbReference>
<dbReference type="InterPro" id="IPR012334">
    <property type="entry name" value="Pectin_lyas_fold"/>
</dbReference>
<evidence type="ECO:0000313" key="11">
    <source>
        <dbReference type="EMBL" id="KAF5942255.1"/>
    </source>
</evidence>
<dbReference type="Pfam" id="PF00295">
    <property type="entry name" value="Glyco_hydro_28"/>
    <property type="match status" value="1"/>
</dbReference>
<evidence type="ECO:0000256" key="1">
    <source>
        <dbReference type="ARBA" id="ARBA00004191"/>
    </source>
</evidence>
<comment type="caution">
    <text evidence="11">The sequence shown here is derived from an EMBL/GenBank/DDBJ whole genome shotgun (WGS) entry which is preliminary data.</text>
</comment>
<comment type="similarity">
    <text evidence="2 9">Belongs to the glycosyl hydrolase 28 family.</text>
</comment>
<dbReference type="Gene3D" id="2.160.20.10">
    <property type="entry name" value="Single-stranded right-handed beta-helix, Pectin lyase-like"/>
    <property type="match status" value="2"/>
</dbReference>
<dbReference type="GO" id="GO:0004650">
    <property type="term" value="F:polygalacturonase activity"/>
    <property type="evidence" value="ECO:0007669"/>
    <property type="project" value="InterPro"/>
</dbReference>
<dbReference type="InterPro" id="IPR024535">
    <property type="entry name" value="RHGA/B-epi-like_pectate_lyase"/>
</dbReference>
<dbReference type="GO" id="GO:0071555">
    <property type="term" value="P:cell wall organization"/>
    <property type="evidence" value="ECO:0007669"/>
    <property type="project" value="UniProtKB-KW"/>
</dbReference>
<feature type="domain" description="Rhamnogalacturonase A/B/Epimerase-like pectate lyase" evidence="10">
    <location>
        <begin position="30"/>
        <end position="78"/>
    </location>
</feature>
<keyword evidence="5 9" id="KW-0378">Hydrolase</keyword>
<keyword evidence="4" id="KW-0964">Secreted</keyword>
<dbReference type="PANTHER" id="PTHR31375">
    <property type="match status" value="1"/>
</dbReference>
<protein>
    <recommendedName>
        <fullName evidence="10">Rhamnogalacturonase A/B/Epimerase-like pectate lyase domain-containing protein</fullName>
    </recommendedName>
</protein>
<evidence type="ECO:0000256" key="2">
    <source>
        <dbReference type="ARBA" id="ARBA00008834"/>
    </source>
</evidence>
<keyword evidence="6 9" id="KW-0326">Glycosidase</keyword>
<accession>A0A7J7GPW5</accession>
<keyword evidence="3" id="KW-0134">Cell wall</keyword>
<dbReference type="InterPro" id="IPR011050">
    <property type="entry name" value="Pectin_lyase_fold/virulence"/>
</dbReference>
<evidence type="ECO:0000256" key="7">
    <source>
        <dbReference type="ARBA" id="ARBA00023316"/>
    </source>
</evidence>
<dbReference type="AlphaFoldDB" id="A0A7J7GPW5"/>
<evidence type="ECO:0000313" key="12">
    <source>
        <dbReference type="Proteomes" id="UP000593564"/>
    </source>
</evidence>
<name>A0A7J7GPW5_CAMSI</name>
<keyword evidence="7" id="KW-0961">Cell wall biogenesis/degradation</keyword>
<dbReference type="FunFam" id="2.160.20.10:FF:000111">
    <property type="entry name" value="Pectin lyase-like superfamily protein"/>
    <property type="match status" value="1"/>
</dbReference>
<evidence type="ECO:0000259" key="10">
    <source>
        <dbReference type="Pfam" id="PF12708"/>
    </source>
</evidence>
<keyword evidence="12" id="KW-1185">Reference proteome</keyword>
<dbReference type="InterPro" id="IPR000743">
    <property type="entry name" value="Glyco_hydro_28"/>
</dbReference>
<evidence type="ECO:0000256" key="9">
    <source>
        <dbReference type="RuleBase" id="RU361169"/>
    </source>
</evidence>
<gene>
    <name evidence="11" type="ORF">HYC85_019897</name>
</gene>
<dbReference type="GO" id="GO:0005975">
    <property type="term" value="P:carbohydrate metabolic process"/>
    <property type="evidence" value="ECO:0007669"/>
    <property type="project" value="InterPro"/>
</dbReference>